<evidence type="ECO:0000259" key="6">
    <source>
        <dbReference type="PROSITE" id="PS51898"/>
    </source>
</evidence>
<dbReference type="GO" id="GO:0006310">
    <property type="term" value="P:DNA recombination"/>
    <property type="evidence" value="ECO:0007669"/>
    <property type="project" value="UniProtKB-KW"/>
</dbReference>
<organism evidence="8 9">
    <name type="scientific">Streptococcus gallolyticus</name>
    <dbReference type="NCBI Taxonomy" id="315405"/>
    <lineage>
        <taxon>Bacteria</taxon>
        <taxon>Bacillati</taxon>
        <taxon>Bacillota</taxon>
        <taxon>Bacilli</taxon>
        <taxon>Lactobacillales</taxon>
        <taxon>Streptococcaceae</taxon>
        <taxon>Streptococcus</taxon>
    </lineage>
</organism>
<dbReference type="Pfam" id="PF14657">
    <property type="entry name" value="Arm-DNA-bind_4"/>
    <property type="match status" value="1"/>
</dbReference>
<evidence type="ECO:0000256" key="4">
    <source>
        <dbReference type="ARBA" id="ARBA00023172"/>
    </source>
</evidence>
<dbReference type="GO" id="GO:0015074">
    <property type="term" value="P:DNA integration"/>
    <property type="evidence" value="ECO:0007669"/>
    <property type="project" value="UniProtKB-KW"/>
</dbReference>
<evidence type="ECO:0000313" key="8">
    <source>
        <dbReference type="EMBL" id="RCW17661.1"/>
    </source>
</evidence>
<comment type="caution">
    <text evidence="8">The sequence shown here is derived from an EMBL/GenBank/DDBJ whole genome shotgun (WGS) entry which is preliminary data.</text>
</comment>
<dbReference type="GO" id="GO:0003677">
    <property type="term" value="F:DNA binding"/>
    <property type="evidence" value="ECO:0007669"/>
    <property type="project" value="UniProtKB-UniRule"/>
</dbReference>
<comment type="similarity">
    <text evidence="1">Belongs to the 'phage' integrase family.</text>
</comment>
<gene>
    <name evidence="8" type="ORF">CAC02_02000</name>
</gene>
<proteinExistence type="inferred from homology"/>
<dbReference type="PANTHER" id="PTHR30629">
    <property type="entry name" value="PROPHAGE INTEGRASE"/>
    <property type="match status" value="1"/>
</dbReference>
<dbReference type="AlphaFoldDB" id="A0A368UFF8"/>
<dbReference type="PANTHER" id="PTHR30629:SF2">
    <property type="entry name" value="PROPHAGE INTEGRASE INTS-RELATED"/>
    <property type="match status" value="1"/>
</dbReference>
<reference evidence="8 9" key="1">
    <citation type="journal article" date="2018" name="Sci. Rep.">
        <title>Network-guided genomic and metagenomic analysis of the faecal microbiota of the critically endangered kakapo.</title>
        <authorList>
            <person name="Waite D.W."/>
            <person name="Dsouza M."/>
            <person name="Sekiguchi Y."/>
            <person name="Hugenholtz P."/>
            <person name="Taylor M.W."/>
        </authorList>
    </citation>
    <scope>NUCLEOTIDE SEQUENCE [LARGE SCALE GENOMIC DNA]</scope>
    <source>
        <strain evidence="8 9">BI02</strain>
    </source>
</reference>
<dbReference type="InterPro" id="IPR004107">
    <property type="entry name" value="Integrase_SAM-like_N"/>
</dbReference>
<evidence type="ECO:0000256" key="3">
    <source>
        <dbReference type="ARBA" id="ARBA00023125"/>
    </source>
</evidence>
<sequence length="355" mass="42033">MAYFRKRSNGWEYRISYKDANGKYRQKSKSKFKTKALAKAAALEAELKLNQNSFQNENITLYDFVKLWSEIYKRPHVTDKTWQTYTKNLKHIKHIFSDTKVKDITPLQYQQVLNEFGEKYAQETLEKFHYQIKGAMKIAVREQIITYNFAEEAKARSQIKKRSENEDFLEENEYLYLIDTTRQKIQYISYFTLYLLAVTGMRFSEVMGLTWDNVDFENGFITINKAFDYSITQDFCETKNEQSKRKIPIDAVTVNVLTIFRAKYWKENDKNRICYGVSNSACNKLIKQLVKRKVRNHSLRHTYASYLILKRIDIITISKLLGHESPDITLKVYSHQMEKLAEQNHEIIKEIFAAA</sequence>
<dbReference type="CDD" id="cd01189">
    <property type="entry name" value="INT_ICEBs1_C_like"/>
    <property type="match status" value="1"/>
</dbReference>
<accession>A0A368UFF8</accession>
<evidence type="ECO:0000259" key="7">
    <source>
        <dbReference type="PROSITE" id="PS51900"/>
    </source>
</evidence>
<name>A0A368UFF8_9STRE</name>
<dbReference type="InterPro" id="IPR044068">
    <property type="entry name" value="CB"/>
</dbReference>
<evidence type="ECO:0000256" key="1">
    <source>
        <dbReference type="ARBA" id="ARBA00008857"/>
    </source>
</evidence>
<dbReference type="SUPFAM" id="SSF56349">
    <property type="entry name" value="DNA breaking-rejoining enzymes"/>
    <property type="match status" value="1"/>
</dbReference>
<protein>
    <submittedName>
        <fullName evidence="8">Site-specific integrase</fullName>
    </submittedName>
</protein>
<dbReference type="Gene3D" id="1.10.443.10">
    <property type="entry name" value="Intergrase catalytic core"/>
    <property type="match status" value="1"/>
</dbReference>
<dbReference type="Gene3D" id="1.10.150.130">
    <property type="match status" value="1"/>
</dbReference>
<feature type="domain" description="Tyr recombinase" evidence="6">
    <location>
        <begin position="164"/>
        <end position="346"/>
    </location>
</feature>
<evidence type="ECO:0000256" key="5">
    <source>
        <dbReference type="PROSITE-ProRule" id="PRU01248"/>
    </source>
</evidence>
<dbReference type="Pfam" id="PF14659">
    <property type="entry name" value="Phage_int_SAM_3"/>
    <property type="match status" value="1"/>
</dbReference>
<dbReference type="Pfam" id="PF00589">
    <property type="entry name" value="Phage_integrase"/>
    <property type="match status" value="1"/>
</dbReference>
<dbReference type="InterPro" id="IPR010998">
    <property type="entry name" value="Integrase_recombinase_N"/>
</dbReference>
<dbReference type="PROSITE" id="PS51900">
    <property type="entry name" value="CB"/>
    <property type="match status" value="1"/>
</dbReference>
<dbReference type="InterPro" id="IPR011010">
    <property type="entry name" value="DNA_brk_join_enz"/>
</dbReference>
<dbReference type="PROSITE" id="PS51898">
    <property type="entry name" value="TYR_RECOMBINASE"/>
    <property type="match status" value="1"/>
</dbReference>
<dbReference type="InterPro" id="IPR050808">
    <property type="entry name" value="Phage_Integrase"/>
</dbReference>
<keyword evidence="4" id="KW-0233">DNA recombination</keyword>
<feature type="domain" description="Core-binding (CB)" evidence="7">
    <location>
        <begin position="59"/>
        <end position="140"/>
    </location>
</feature>
<evidence type="ECO:0000256" key="2">
    <source>
        <dbReference type="ARBA" id="ARBA00022908"/>
    </source>
</evidence>
<keyword evidence="2" id="KW-0229">DNA integration</keyword>
<dbReference type="InterPro" id="IPR002104">
    <property type="entry name" value="Integrase_catalytic"/>
</dbReference>
<dbReference type="EMBL" id="NETH01000006">
    <property type="protein sequence ID" value="RCW17661.1"/>
    <property type="molecule type" value="Genomic_DNA"/>
</dbReference>
<keyword evidence="3 5" id="KW-0238">DNA-binding</keyword>
<dbReference type="Proteomes" id="UP000253215">
    <property type="component" value="Unassembled WGS sequence"/>
</dbReference>
<evidence type="ECO:0000313" key="9">
    <source>
        <dbReference type="Proteomes" id="UP000253215"/>
    </source>
</evidence>
<dbReference type="InterPro" id="IPR028259">
    <property type="entry name" value="AP2-like_int_N"/>
</dbReference>
<dbReference type="InterPro" id="IPR013762">
    <property type="entry name" value="Integrase-like_cat_sf"/>
</dbReference>